<dbReference type="OrthoDB" id="9773828at2"/>
<dbReference type="GO" id="GO:0016491">
    <property type="term" value="F:oxidoreductase activity"/>
    <property type="evidence" value="ECO:0007669"/>
    <property type="project" value="InterPro"/>
</dbReference>
<feature type="domain" description="NADP-dependent oxidoreductase" evidence="1">
    <location>
        <begin position="16"/>
        <end position="292"/>
    </location>
</feature>
<gene>
    <name evidence="2" type="ORF">ERL59_13180</name>
</gene>
<dbReference type="PANTHER" id="PTHR43312">
    <property type="entry name" value="D-THREO-ALDOSE 1-DEHYDROGENASE"/>
    <property type="match status" value="1"/>
</dbReference>
<keyword evidence="3" id="KW-1185">Reference proteome</keyword>
<dbReference type="AlphaFoldDB" id="A0A6N9Q519"/>
<dbReference type="CDD" id="cd19086">
    <property type="entry name" value="AKR_AKR11C1"/>
    <property type="match status" value="1"/>
</dbReference>
<dbReference type="Pfam" id="PF00248">
    <property type="entry name" value="Aldo_ket_red"/>
    <property type="match status" value="1"/>
</dbReference>
<evidence type="ECO:0000259" key="1">
    <source>
        <dbReference type="Pfam" id="PF00248"/>
    </source>
</evidence>
<dbReference type="InterPro" id="IPR020471">
    <property type="entry name" value="AKR"/>
</dbReference>
<dbReference type="EMBL" id="SIJB01000028">
    <property type="protein sequence ID" value="NBI29912.1"/>
    <property type="molecule type" value="Genomic_DNA"/>
</dbReference>
<sequence length="305" mass="34354">METRILGSTGIKVSEVGFGAWQLGNAKDWGNMSEQEAIFLVHTAIDQGCNFFDTAPNYGGGKSEELLGKAFIGKRDQVVVNTKVGKDFSPTQLKKSLETSLKRLQTDYIDTILLHNPPFEYLNGESPIYAELENLKKDGKIRAYGASVDSSKEMLEVIQNTNSQVLEVLFNIFHQETAAAFPMAKERGIGIIAKVPLDSGWLSGKYNANSQFEGIRSRWSDEIIHRRFDLLKQINYVTNEDQNMVQAALRFILSYDAVSTVIPGVKNEQQLFDNLSASDQKMSSEMKKQLQTFWQKELKNDPVPW</sequence>
<dbReference type="InterPro" id="IPR023210">
    <property type="entry name" value="NADP_OxRdtase_dom"/>
</dbReference>
<reference evidence="2 3" key="1">
    <citation type="submission" date="2019-01" db="EMBL/GenBank/DDBJ databases">
        <title>Chengkuizengella sp. nov., isolated from deep-sea sediment of East Pacific Ocean.</title>
        <authorList>
            <person name="Yang J."/>
            <person name="Lai Q."/>
            <person name="Shao Z."/>
        </authorList>
    </citation>
    <scope>NUCLEOTIDE SEQUENCE [LARGE SCALE GENOMIC DNA]</scope>
    <source>
        <strain evidence="2 3">YPA3-1-1</strain>
    </source>
</reference>
<comment type="caution">
    <text evidence="2">The sequence shown here is derived from an EMBL/GenBank/DDBJ whole genome shotgun (WGS) entry which is preliminary data.</text>
</comment>
<evidence type="ECO:0000313" key="2">
    <source>
        <dbReference type="EMBL" id="NBI29912.1"/>
    </source>
</evidence>
<dbReference type="Gene3D" id="3.20.20.100">
    <property type="entry name" value="NADP-dependent oxidoreductase domain"/>
    <property type="match status" value="1"/>
</dbReference>
<dbReference type="SUPFAM" id="SSF51430">
    <property type="entry name" value="NAD(P)-linked oxidoreductase"/>
    <property type="match status" value="1"/>
</dbReference>
<dbReference type="InterPro" id="IPR036812">
    <property type="entry name" value="NAD(P)_OxRdtase_dom_sf"/>
</dbReference>
<dbReference type="RefSeq" id="WP_160646719.1">
    <property type="nucleotide sequence ID" value="NZ_SIJB01000028.1"/>
</dbReference>
<name>A0A6N9Q519_9BACL</name>
<dbReference type="PANTHER" id="PTHR43312:SF1">
    <property type="entry name" value="NADP-DEPENDENT OXIDOREDUCTASE DOMAIN-CONTAINING PROTEIN"/>
    <property type="match status" value="1"/>
</dbReference>
<dbReference type="InterPro" id="IPR053135">
    <property type="entry name" value="AKR2_Oxidoreductase"/>
</dbReference>
<accession>A0A6N9Q519</accession>
<dbReference type="PRINTS" id="PR00069">
    <property type="entry name" value="ALDKETRDTASE"/>
</dbReference>
<dbReference type="Proteomes" id="UP000448943">
    <property type="component" value="Unassembled WGS sequence"/>
</dbReference>
<proteinExistence type="predicted"/>
<evidence type="ECO:0000313" key="3">
    <source>
        <dbReference type="Proteomes" id="UP000448943"/>
    </source>
</evidence>
<protein>
    <submittedName>
        <fullName evidence="2">Aldo/keto reductase</fullName>
    </submittedName>
</protein>
<organism evidence="2 3">
    <name type="scientific">Chengkuizengella marina</name>
    <dbReference type="NCBI Taxonomy" id="2507566"/>
    <lineage>
        <taxon>Bacteria</taxon>
        <taxon>Bacillati</taxon>
        <taxon>Bacillota</taxon>
        <taxon>Bacilli</taxon>
        <taxon>Bacillales</taxon>
        <taxon>Paenibacillaceae</taxon>
        <taxon>Chengkuizengella</taxon>
    </lineage>
</organism>